<feature type="region of interest" description="Disordered" evidence="2">
    <location>
        <begin position="89"/>
        <end position="133"/>
    </location>
</feature>
<keyword evidence="1" id="KW-0378">Hydrolase</keyword>
<dbReference type="Gene3D" id="3.40.50.1820">
    <property type="entry name" value="alpha/beta hydrolase"/>
    <property type="match status" value="1"/>
</dbReference>
<protein>
    <recommendedName>
        <fullName evidence="1">GPI inositol-deacylase</fullName>
        <ecNumber evidence="1">3.1.-.-</ecNumber>
    </recommendedName>
</protein>
<feature type="region of interest" description="Disordered" evidence="2">
    <location>
        <begin position="200"/>
        <end position="226"/>
    </location>
</feature>
<evidence type="ECO:0000259" key="3">
    <source>
        <dbReference type="Pfam" id="PF07819"/>
    </source>
</evidence>
<evidence type="ECO:0000256" key="1">
    <source>
        <dbReference type="RuleBase" id="RU365011"/>
    </source>
</evidence>
<feature type="compositionally biased region" description="Low complexity" evidence="2">
    <location>
        <begin position="28"/>
        <end position="39"/>
    </location>
</feature>
<feature type="compositionally biased region" description="Basic and acidic residues" evidence="2">
    <location>
        <begin position="421"/>
        <end position="433"/>
    </location>
</feature>
<dbReference type="InterPro" id="IPR029058">
    <property type="entry name" value="AB_hydrolase_fold"/>
</dbReference>
<comment type="similarity">
    <text evidence="1">Belongs to the GPI inositol-deacylase family.</text>
</comment>
<dbReference type="SUPFAM" id="SSF53474">
    <property type="entry name" value="alpha/beta-Hydrolases"/>
    <property type="match status" value="1"/>
</dbReference>
<dbReference type="GO" id="GO:0016788">
    <property type="term" value="F:hydrolase activity, acting on ester bonds"/>
    <property type="evidence" value="ECO:0007669"/>
    <property type="project" value="InterPro"/>
</dbReference>
<organism evidence="4">
    <name type="scientific">Rhodotorula toruloides</name>
    <name type="common">Yeast</name>
    <name type="synonym">Rhodosporidium toruloides</name>
    <dbReference type="NCBI Taxonomy" id="5286"/>
    <lineage>
        <taxon>Eukaryota</taxon>
        <taxon>Fungi</taxon>
        <taxon>Dikarya</taxon>
        <taxon>Basidiomycota</taxon>
        <taxon>Pucciniomycotina</taxon>
        <taxon>Microbotryomycetes</taxon>
        <taxon>Sporidiobolales</taxon>
        <taxon>Sporidiobolaceae</taxon>
        <taxon>Rhodotorula</taxon>
    </lineage>
</organism>
<name>A0A061B2W5_RHOTO</name>
<dbReference type="EC" id="3.1.-.-" evidence="1"/>
<feature type="region of interest" description="Disordered" evidence="2">
    <location>
        <begin position="156"/>
        <end position="181"/>
    </location>
</feature>
<dbReference type="Pfam" id="PF07819">
    <property type="entry name" value="PGAP1"/>
    <property type="match status" value="1"/>
</dbReference>
<accession>A0A061B2W5</accession>
<feature type="region of interest" description="Disordered" evidence="2">
    <location>
        <begin position="371"/>
        <end position="433"/>
    </location>
</feature>
<gene>
    <name evidence="4" type="ORF">RHTO0S_08e06040g</name>
</gene>
<keyword evidence="1" id="KW-0472">Membrane</keyword>
<dbReference type="OrthoDB" id="5592486at2759"/>
<feature type="compositionally biased region" description="Low complexity" evidence="2">
    <location>
        <begin position="320"/>
        <end position="345"/>
    </location>
</feature>
<dbReference type="GO" id="GO:0005789">
    <property type="term" value="C:endoplasmic reticulum membrane"/>
    <property type="evidence" value="ECO:0007669"/>
    <property type="project" value="UniProtKB-SubCell"/>
</dbReference>
<evidence type="ECO:0000313" key="4">
    <source>
        <dbReference type="EMBL" id="CDR43806.1"/>
    </source>
</evidence>
<feature type="compositionally biased region" description="Basic residues" evidence="2">
    <location>
        <begin position="388"/>
        <end position="402"/>
    </location>
</feature>
<dbReference type="AlphaFoldDB" id="A0A061B2W5"/>
<reference evidence="4" key="1">
    <citation type="journal article" date="2014" name="Genome Announc.">
        <title>Draft genome sequence of Rhodosporidium toruloides CECT1137, an oleaginous yeast of biotechnological interest.</title>
        <authorList>
            <person name="Morin N."/>
            <person name="Calcas X."/>
            <person name="Devillers H."/>
            <person name="Durrens P."/>
            <person name="Sherman D.J."/>
            <person name="Nicaud J.-M."/>
            <person name="Neuveglise C."/>
        </authorList>
    </citation>
    <scope>NUCLEOTIDE SEQUENCE</scope>
    <source>
        <strain evidence="4">CECT1137</strain>
    </source>
</reference>
<keyword evidence="1" id="KW-0653">Protein transport</keyword>
<comment type="function">
    <text evidence="1">Involved in inositol deacylation of GPI-anchored proteins which plays important roles in the quality control and ER-associated degradation of GPI-anchored proteins.</text>
</comment>
<feature type="domain" description="GPI inositol-deacylase PGAP1-like alpha/beta" evidence="3">
    <location>
        <begin position="517"/>
        <end position="565"/>
    </location>
</feature>
<proteinExistence type="inferred from homology"/>
<comment type="subcellular location">
    <subcellularLocation>
        <location evidence="1">Endoplasmic reticulum membrane</location>
    </subcellularLocation>
</comment>
<feature type="region of interest" description="Disordered" evidence="2">
    <location>
        <begin position="290"/>
        <end position="353"/>
    </location>
</feature>
<keyword evidence="1" id="KW-0813">Transport</keyword>
<evidence type="ECO:0000256" key="2">
    <source>
        <dbReference type="SAM" id="MobiDB-lite"/>
    </source>
</evidence>
<dbReference type="InterPro" id="IPR012908">
    <property type="entry name" value="PGAP1-ab_dom-like"/>
</dbReference>
<sequence length="716" mass="76732">MPGPPSSPSTTSPTPNDEHHSATQGDGAAESPFSAAAPSLTRPPLARLSSADAHLSRGAPLLFESLTRATLPSSSLTESNASWVDLCRADGTQYSPPRPRQSSGMERSKSTDEGSPANARAKTSAAFLPGMRSRRSSIGSLQGVLGKEAGGAALARRRSSLAAVPPSPTGPTPRTKGESEVNQLNWSAKWWPFAVVGPSGESAGSDVAASHSPKPPAPPSKDSHDASRNILSLFAGQKTVDEVRDRQEVVARDSDSLEAELRDATADQLDLPSIPSSRSAEFVALEADEMPPDLPPKRLSLDKSLPPSPFEPPSSTKGASFLPSLFAPTSSSSSYDTATATSLSSPAKKSDSPISLLSSLTISNPFNSSPASFFSSSAKSPTSPSSTRPHHGRHYSTSSHKKPRDEDDDGPTATPAEVEGMVDKEDRETIRKEEAEDAEIFSMLKDKYRSPKLPLVFCHGLFGFDYIGPAGLKPLRFSYWVGVEEALAANGVEVLIGRVPASASIEERAKVLCEMIGERFPGREVNLIGHSMGGLDGRYVISRLKPINFKIRSLTTISTPHRGSSFADYLLEDVLGAERVPTLLNTMKALGVPGGGKAFDDLTTTKMARFNEETPDDPSVRYFSFSAEFTPSWSNPFRIPWGVVYEREGPNDGLVSVESARWGDHRATLHNVNHADLIGWKGVVRYAFAAWSGHEIRYAPVSFFLGVSEMLADEGF</sequence>
<feature type="compositionally biased region" description="Polar residues" evidence="2">
    <location>
        <begin position="92"/>
        <end position="105"/>
    </location>
</feature>
<keyword evidence="1" id="KW-0256">Endoplasmic reticulum</keyword>
<dbReference type="EMBL" id="LK052943">
    <property type="protein sequence ID" value="CDR43806.1"/>
    <property type="molecule type" value="Genomic_DNA"/>
</dbReference>
<feature type="compositionally biased region" description="Low complexity" evidence="2">
    <location>
        <begin position="371"/>
        <end position="387"/>
    </location>
</feature>
<feature type="region of interest" description="Disordered" evidence="2">
    <location>
        <begin position="1"/>
        <end position="45"/>
    </location>
</feature>
<dbReference type="GO" id="GO:0015031">
    <property type="term" value="P:protein transport"/>
    <property type="evidence" value="ECO:0007669"/>
    <property type="project" value="UniProtKB-KW"/>
</dbReference>
<dbReference type="PANTHER" id="PTHR11440">
    <property type="entry name" value="LECITHIN-CHOLESTEROL ACYLTRANSFERASE-RELATED"/>
    <property type="match status" value="1"/>
</dbReference>